<proteinExistence type="predicted"/>
<gene>
    <name evidence="2" type="ORF">GCM10009759_42080</name>
</gene>
<feature type="region of interest" description="Disordered" evidence="1">
    <location>
        <begin position="34"/>
        <end position="63"/>
    </location>
</feature>
<comment type="caution">
    <text evidence="2">The sequence shown here is derived from an EMBL/GenBank/DDBJ whole genome shotgun (WGS) entry which is preliminary data.</text>
</comment>
<accession>A0ABN2X4W7</accession>
<name>A0ABN2X4W7_9ACTN</name>
<evidence type="ECO:0000313" key="3">
    <source>
        <dbReference type="Proteomes" id="UP001500897"/>
    </source>
</evidence>
<evidence type="ECO:0000313" key="2">
    <source>
        <dbReference type="EMBL" id="GAA2105199.1"/>
    </source>
</evidence>
<feature type="compositionally biased region" description="Basic and acidic residues" evidence="1">
    <location>
        <begin position="34"/>
        <end position="43"/>
    </location>
</feature>
<feature type="region of interest" description="Disordered" evidence="1">
    <location>
        <begin position="87"/>
        <end position="106"/>
    </location>
</feature>
<protein>
    <submittedName>
        <fullName evidence="2">Uncharacterized protein</fullName>
    </submittedName>
</protein>
<evidence type="ECO:0000256" key="1">
    <source>
        <dbReference type="SAM" id="MobiDB-lite"/>
    </source>
</evidence>
<keyword evidence="3" id="KW-1185">Reference proteome</keyword>
<sequence>MHREGDRDDAREGADCAVRGPYHKVGRLRPAADARESFMRPDSSRALPGFSGRTKCGSGVHTASATRSKAPIAGVRARVWCGREMSANCSRTAPPDPANSPVTGIT</sequence>
<dbReference type="Proteomes" id="UP001500897">
    <property type="component" value="Unassembled WGS sequence"/>
</dbReference>
<dbReference type="EMBL" id="BAAANS010000028">
    <property type="protein sequence ID" value="GAA2105199.1"/>
    <property type="molecule type" value="Genomic_DNA"/>
</dbReference>
<organism evidence="2 3">
    <name type="scientific">Kitasatospora saccharophila</name>
    <dbReference type="NCBI Taxonomy" id="407973"/>
    <lineage>
        <taxon>Bacteria</taxon>
        <taxon>Bacillati</taxon>
        <taxon>Actinomycetota</taxon>
        <taxon>Actinomycetes</taxon>
        <taxon>Kitasatosporales</taxon>
        <taxon>Streptomycetaceae</taxon>
        <taxon>Kitasatospora</taxon>
    </lineage>
</organism>
<reference evidence="2 3" key="1">
    <citation type="journal article" date="2019" name="Int. J. Syst. Evol. Microbiol.">
        <title>The Global Catalogue of Microorganisms (GCM) 10K type strain sequencing project: providing services to taxonomists for standard genome sequencing and annotation.</title>
        <authorList>
            <consortium name="The Broad Institute Genomics Platform"/>
            <consortium name="The Broad Institute Genome Sequencing Center for Infectious Disease"/>
            <person name="Wu L."/>
            <person name="Ma J."/>
        </authorList>
    </citation>
    <scope>NUCLEOTIDE SEQUENCE [LARGE SCALE GENOMIC DNA]</scope>
    <source>
        <strain evidence="2 3">JCM 14559</strain>
    </source>
</reference>